<keyword evidence="3" id="KW-0238">DNA-binding</keyword>
<dbReference type="InterPro" id="IPR014284">
    <property type="entry name" value="RNA_pol_sigma-70_dom"/>
</dbReference>
<gene>
    <name evidence="7" type="ORF">ISP15_09215</name>
</gene>
<evidence type="ECO:0000259" key="5">
    <source>
        <dbReference type="Pfam" id="PF04542"/>
    </source>
</evidence>
<sequence length="252" mass="27819">MDSYVDNMADSAVAPSGGCGYGNVQRAGQAMSRAEEQRWLLTYTPLVKRVARSLASQAGGVLDIEDMEQIGLIGLLEALRRYGEPDDGFGGYASLRVRGAMLDELRRLDWRPRSTRQSAHKLRQAERELRRKLGREPSRSELCGVLGISPEEHDQLELADNAQAFASFDEIFAKHGEVAGVQAGPEQAVVNQASIAAALRALDAREQQVIQLYYEYELNLSQIAEVLDLTAARICQINKSALGKMRAVLMRD</sequence>
<dbReference type="NCBIfam" id="NF005413">
    <property type="entry name" value="PRK06986.1"/>
    <property type="match status" value="1"/>
</dbReference>
<dbReference type="InterPro" id="IPR000943">
    <property type="entry name" value="RNA_pol_sigma70"/>
</dbReference>
<dbReference type="Gene3D" id="1.20.140.160">
    <property type="match status" value="1"/>
</dbReference>
<proteinExistence type="predicted"/>
<dbReference type="InterPro" id="IPR007627">
    <property type="entry name" value="RNA_pol_sigma70_r2"/>
</dbReference>
<feature type="domain" description="RNA polymerase sigma-70 region 2" evidence="5">
    <location>
        <begin position="42"/>
        <end position="111"/>
    </location>
</feature>
<dbReference type="PANTHER" id="PTHR30385:SF7">
    <property type="entry name" value="RNA POLYMERASE SIGMA FACTOR FLIA"/>
    <property type="match status" value="1"/>
</dbReference>
<feature type="domain" description="RNA polymerase sigma-70 region 4" evidence="6">
    <location>
        <begin position="198"/>
        <end position="246"/>
    </location>
</feature>
<organism evidence="7 8">
    <name type="scientific">Dyella jejuensis</name>
    <dbReference type="NCBI Taxonomy" id="1432009"/>
    <lineage>
        <taxon>Bacteria</taxon>
        <taxon>Pseudomonadati</taxon>
        <taxon>Pseudomonadota</taxon>
        <taxon>Gammaproteobacteria</taxon>
        <taxon>Lysobacterales</taxon>
        <taxon>Rhodanobacteraceae</taxon>
        <taxon>Dyella</taxon>
    </lineage>
</organism>
<accession>A0ABW8JHD2</accession>
<evidence type="ECO:0000256" key="4">
    <source>
        <dbReference type="ARBA" id="ARBA00023163"/>
    </source>
</evidence>
<evidence type="ECO:0000256" key="3">
    <source>
        <dbReference type="ARBA" id="ARBA00023125"/>
    </source>
</evidence>
<keyword evidence="2" id="KW-0731">Sigma factor</keyword>
<dbReference type="NCBIfam" id="TIGR02937">
    <property type="entry name" value="sigma70-ECF"/>
    <property type="match status" value="1"/>
</dbReference>
<dbReference type="Pfam" id="PF04545">
    <property type="entry name" value="Sigma70_r4"/>
    <property type="match status" value="1"/>
</dbReference>
<dbReference type="NCBIfam" id="TIGR02479">
    <property type="entry name" value="FliA_WhiG"/>
    <property type="match status" value="1"/>
</dbReference>
<dbReference type="SUPFAM" id="SSF88946">
    <property type="entry name" value="Sigma2 domain of RNA polymerase sigma factors"/>
    <property type="match status" value="1"/>
</dbReference>
<dbReference type="InterPro" id="IPR013325">
    <property type="entry name" value="RNA_pol_sigma_r2"/>
</dbReference>
<dbReference type="RefSeq" id="WP_404546973.1">
    <property type="nucleotide sequence ID" value="NZ_JADIKJ010000009.1"/>
</dbReference>
<dbReference type="Proteomes" id="UP001620461">
    <property type="component" value="Unassembled WGS sequence"/>
</dbReference>
<evidence type="ECO:0000259" key="6">
    <source>
        <dbReference type="Pfam" id="PF04545"/>
    </source>
</evidence>
<dbReference type="Gene3D" id="1.10.1740.10">
    <property type="match status" value="1"/>
</dbReference>
<protein>
    <submittedName>
        <fullName evidence="7">FliA/WhiG family RNA polymerase sigma factor</fullName>
    </submittedName>
</protein>
<evidence type="ECO:0000313" key="8">
    <source>
        <dbReference type="Proteomes" id="UP001620461"/>
    </source>
</evidence>
<evidence type="ECO:0000313" key="7">
    <source>
        <dbReference type="EMBL" id="MFK2900514.1"/>
    </source>
</evidence>
<comment type="caution">
    <text evidence="7">The sequence shown here is derived from an EMBL/GenBank/DDBJ whole genome shotgun (WGS) entry which is preliminary data.</text>
</comment>
<keyword evidence="8" id="KW-1185">Reference proteome</keyword>
<evidence type="ECO:0000256" key="2">
    <source>
        <dbReference type="ARBA" id="ARBA00023082"/>
    </source>
</evidence>
<evidence type="ECO:0000256" key="1">
    <source>
        <dbReference type="ARBA" id="ARBA00023015"/>
    </source>
</evidence>
<name>A0ABW8JHD2_9GAMM</name>
<reference evidence="7 8" key="1">
    <citation type="submission" date="2020-10" db="EMBL/GenBank/DDBJ databases">
        <title>Phylogeny of dyella-like bacteria.</title>
        <authorList>
            <person name="Fu J."/>
        </authorList>
    </citation>
    <scope>NUCLEOTIDE SEQUENCE [LARGE SCALE GENOMIC DNA]</scope>
    <source>
        <strain evidence="7 8">JP1</strain>
    </source>
</reference>
<dbReference type="EMBL" id="JADIKJ010000009">
    <property type="protein sequence ID" value="MFK2900514.1"/>
    <property type="molecule type" value="Genomic_DNA"/>
</dbReference>
<dbReference type="InterPro" id="IPR013324">
    <property type="entry name" value="RNA_pol_sigma_r3/r4-like"/>
</dbReference>
<keyword evidence="1" id="KW-0805">Transcription regulation</keyword>
<keyword evidence="4" id="KW-0804">Transcription</keyword>
<dbReference type="PRINTS" id="PR00046">
    <property type="entry name" value="SIGMA70FCT"/>
</dbReference>
<dbReference type="Pfam" id="PF04542">
    <property type="entry name" value="Sigma70_r2"/>
    <property type="match status" value="1"/>
</dbReference>
<dbReference type="InterPro" id="IPR012845">
    <property type="entry name" value="RNA_pol_sigma_FliA_WhiG"/>
</dbReference>
<dbReference type="SUPFAM" id="SSF88659">
    <property type="entry name" value="Sigma3 and sigma4 domains of RNA polymerase sigma factors"/>
    <property type="match status" value="2"/>
</dbReference>
<dbReference type="InterPro" id="IPR007630">
    <property type="entry name" value="RNA_pol_sigma70_r4"/>
</dbReference>
<dbReference type="PANTHER" id="PTHR30385">
    <property type="entry name" value="SIGMA FACTOR F FLAGELLAR"/>
    <property type="match status" value="1"/>
</dbReference>